<dbReference type="InterPro" id="IPR000601">
    <property type="entry name" value="PKD_dom"/>
</dbReference>
<proteinExistence type="predicted"/>
<keyword evidence="3" id="KW-0378">Hydrolase</keyword>
<dbReference type="EMBL" id="CP001707">
    <property type="protein sequence ID" value="ACV27224.1"/>
    <property type="molecule type" value="Genomic_DNA"/>
</dbReference>
<dbReference type="InterPro" id="IPR013783">
    <property type="entry name" value="Ig-like_fold"/>
</dbReference>
<dbReference type="PANTHER" id="PTHR41775">
    <property type="entry name" value="SECRETED PROTEIN-RELATED"/>
    <property type="match status" value="1"/>
</dbReference>
<dbReference type="PROSITE" id="PS50093">
    <property type="entry name" value="PKD"/>
    <property type="match status" value="3"/>
</dbReference>
<feature type="domain" description="PKD" evidence="2">
    <location>
        <begin position="840"/>
        <end position="900"/>
    </location>
</feature>
<name>C7R5Q0_KANKD</name>
<dbReference type="Pfam" id="PF05547">
    <property type="entry name" value="Peptidase_M6"/>
    <property type="match status" value="1"/>
</dbReference>
<dbReference type="InterPro" id="IPR020008">
    <property type="entry name" value="GlyGly_CTERM"/>
</dbReference>
<dbReference type="eggNOG" id="COG4412">
    <property type="taxonomic scope" value="Bacteria"/>
</dbReference>
<evidence type="ECO:0000259" key="2">
    <source>
        <dbReference type="PROSITE" id="PS50093"/>
    </source>
</evidence>
<dbReference type="NCBIfam" id="TIGR03501">
    <property type="entry name" value="GlyGly_CTERM"/>
    <property type="match status" value="1"/>
</dbReference>
<keyword evidence="3" id="KW-0645">Protease</keyword>
<feature type="domain" description="PKD" evidence="2">
    <location>
        <begin position="893"/>
        <end position="979"/>
    </location>
</feature>
<dbReference type="Gene3D" id="2.60.40.10">
    <property type="entry name" value="Immunoglobulins"/>
    <property type="match status" value="3"/>
</dbReference>
<dbReference type="InParanoid" id="C7R5Q0"/>
<feature type="signal peptide" evidence="1">
    <location>
        <begin position="1"/>
        <end position="21"/>
    </location>
</feature>
<dbReference type="GO" id="GO:0008237">
    <property type="term" value="F:metallopeptidase activity"/>
    <property type="evidence" value="ECO:0007669"/>
    <property type="project" value="UniProtKB-KW"/>
</dbReference>
<evidence type="ECO:0000313" key="4">
    <source>
        <dbReference type="Proteomes" id="UP000001231"/>
    </source>
</evidence>
<dbReference type="InterPro" id="IPR022409">
    <property type="entry name" value="PKD/Chitinase_dom"/>
</dbReference>
<keyword evidence="3" id="KW-0482">Metalloprotease</keyword>
<dbReference type="CDD" id="cd00146">
    <property type="entry name" value="PKD"/>
    <property type="match status" value="3"/>
</dbReference>
<dbReference type="Pfam" id="PF20773">
    <property type="entry name" value="InhA-like_MAM"/>
    <property type="match status" value="1"/>
</dbReference>
<gene>
    <name evidence="3" type="ordered locus">Kkor_1812</name>
</gene>
<dbReference type="STRING" id="523791.Kkor_1812"/>
<dbReference type="Proteomes" id="UP000001231">
    <property type="component" value="Chromosome"/>
</dbReference>
<protein>
    <submittedName>
        <fullName evidence="3">M6 family metalloprotease domain protein</fullName>
    </submittedName>
</protein>
<evidence type="ECO:0000256" key="1">
    <source>
        <dbReference type="SAM" id="SignalP"/>
    </source>
</evidence>
<sequence>MKHSVIYSLFALALATPMAQAAKESATPKDPALVNHERILYWLEKRGEIKANASESEKELAVKQYLGNSLSIRPKQPALVVNSLKQKRQSVIKGVTTEQKTINNKTVKVLAVLIDFPDLAHDDNQLSSDDTDMFYSSYPVSHYQNLMFSPSGFTGPSGQNLESGYNFYQDESGGTFYFEGTTYGWVTADNNAAHYGENDVDTENDKNVTALVKEAVTKAVQEHGINLADYDLEDPYDLDGDGNIAEADGLIDHVMIYHSSVGEEAGGGVLGDDAIWSHRFFVDGQQGGYPIPGTSKNLFGYTIQPIDAATGVVVHEFGHDLGLPDEYDIDGSEEGSPVGIWSVMASGSWVGSPAGTKPTGFSPYARSFLQATYGGNWIDELAVNLDELMGASQDVDLVEASDHSGTYNQIRVDLPAPLLDFMPPYTGSYQYYSGKGDMKSNSMSFTVDLPTTGTLELSMKAHWDIEVDWDYLLVKANGNALAGNHTKVTNSEHPSVTNFITGTSLDVAGAEGTEGWVNLIFDVTAYAGQSVTFSLNYETDQSVGGYGFVADDIAVKQSSATIYTDGAETDNAVTMDGFSRASDKAPGLPQNYWIQLRSHNGRDAGFDNTFNSPGVLVWFSNENYSDNKVGDTEDGHPGYGFTGVVDADQNIIMDGSNPGSTLTQIRDAAFSIYNQKSTSSDNHLSANPVFYDSNDYSSPEQPASGLVLPEHGFKMEVIELASNSSTATVKLSVAPLELTAGFEYQRNFREVSFINQTAGGTPDYTYEWDFGDGSAISSEQSPVHTYATSGSYTVTLTVTDQDSTVTQTEKEVTIAEELSVDFNETISNASIDLQAVIAGGVEDYTVEWDFGDGNQGTGGSVNHSYGLTGTYTISMTVTSDDNQQAQTSKQVSIVAPLNVNFTSNRNNLTVAFSSTATGGDGSYTYEWDFGDGSSSTAKEPSHDYSEAGTYDVTFKATDGAGVEKEITKSVTVTSPPSSGGGGGSINWLLLMLLGLVLYRRR</sequence>
<dbReference type="Pfam" id="PF20774">
    <property type="entry name" value="InhA-like_VEG"/>
    <property type="match status" value="1"/>
</dbReference>
<keyword evidence="1" id="KW-0732">Signal</keyword>
<feature type="chain" id="PRO_5002982077" evidence="1">
    <location>
        <begin position="22"/>
        <end position="1001"/>
    </location>
</feature>
<dbReference type="InterPro" id="IPR008757">
    <property type="entry name" value="Peptidase_M6-like_domain"/>
</dbReference>
<dbReference type="SUPFAM" id="SSF55486">
    <property type="entry name" value="Metalloproteases ('zincins'), catalytic domain"/>
    <property type="match status" value="1"/>
</dbReference>
<dbReference type="SUPFAM" id="SSF49299">
    <property type="entry name" value="PKD domain"/>
    <property type="match status" value="3"/>
</dbReference>
<dbReference type="PANTHER" id="PTHR41775:SF1">
    <property type="entry name" value="PEPTIDASE M6-LIKE DOMAIN-CONTAINING PROTEIN"/>
    <property type="match status" value="1"/>
</dbReference>
<dbReference type="RefSeq" id="WP_015780829.1">
    <property type="nucleotide sequence ID" value="NC_013166.1"/>
</dbReference>
<accession>C7R5Q0</accession>
<dbReference type="Pfam" id="PF18911">
    <property type="entry name" value="PKD_4"/>
    <property type="match status" value="3"/>
</dbReference>
<dbReference type="KEGG" id="kko:Kkor_1812"/>
<feature type="domain" description="PKD" evidence="2">
    <location>
        <begin position="760"/>
        <end position="821"/>
    </location>
</feature>
<evidence type="ECO:0000313" key="3">
    <source>
        <dbReference type="EMBL" id="ACV27224.1"/>
    </source>
</evidence>
<dbReference type="OrthoDB" id="275270at2"/>
<dbReference type="InterPro" id="IPR035986">
    <property type="entry name" value="PKD_dom_sf"/>
</dbReference>
<keyword evidence="4" id="KW-1185">Reference proteome</keyword>
<reference evidence="3 4" key="1">
    <citation type="journal article" date="2009" name="Stand. Genomic Sci.">
        <title>Complete genome sequence of Kangiella koreensis type strain (SW-125).</title>
        <authorList>
            <person name="Han C."/>
            <person name="Sikorski J."/>
            <person name="Lapidus A."/>
            <person name="Nolan M."/>
            <person name="Glavina Del Rio T."/>
            <person name="Tice H."/>
            <person name="Cheng J.F."/>
            <person name="Lucas S."/>
            <person name="Chen F."/>
            <person name="Copeland A."/>
            <person name="Ivanova N."/>
            <person name="Mavromatis K."/>
            <person name="Ovchinnikova G."/>
            <person name="Pati A."/>
            <person name="Bruce D."/>
            <person name="Goodwin L."/>
            <person name="Pitluck S."/>
            <person name="Chen A."/>
            <person name="Palaniappan K."/>
            <person name="Land M."/>
            <person name="Hauser L."/>
            <person name="Chang Y.J."/>
            <person name="Jeffries C.D."/>
            <person name="Chain P."/>
            <person name="Saunders E."/>
            <person name="Brettin T."/>
            <person name="Goker M."/>
            <person name="Tindall B.J."/>
            <person name="Bristow J."/>
            <person name="Eisen J.A."/>
            <person name="Markowitz V."/>
            <person name="Hugenholtz P."/>
            <person name="Kyrpides N.C."/>
            <person name="Klenk H.P."/>
            <person name="Detter J.C."/>
        </authorList>
    </citation>
    <scope>NUCLEOTIDE SEQUENCE [LARGE SCALE GENOMIC DNA]</scope>
    <source>
        <strain evidence="4">DSM 16069 / KCTC 12182 / SW-125</strain>
    </source>
</reference>
<dbReference type="eggNOG" id="COG3291">
    <property type="taxonomic scope" value="Bacteria"/>
</dbReference>
<dbReference type="AlphaFoldDB" id="C7R5Q0"/>
<organism evidence="3 4">
    <name type="scientific">Kangiella koreensis (strain DSM 16069 / JCM 12317 / KCTC 12182 / SW-125)</name>
    <dbReference type="NCBI Taxonomy" id="523791"/>
    <lineage>
        <taxon>Bacteria</taxon>
        <taxon>Pseudomonadati</taxon>
        <taxon>Pseudomonadota</taxon>
        <taxon>Gammaproteobacteria</taxon>
        <taxon>Kangiellales</taxon>
        <taxon>Kangiellaceae</taxon>
        <taxon>Kangiella</taxon>
    </lineage>
</organism>
<dbReference type="SMART" id="SM00089">
    <property type="entry name" value="PKD"/>
    <property type="match status" value="3"/>
</dbReference>
<dbReference type="HOGENOM" id="CLU_010858_1_0_6"/>
<dbReference type="GO" id="GO:0006508">
    <property type="term" value="P:proteolysis"/>
    <property type="evidence" value="ECO:0007669"/>
    <property type="project" value="UniProtKB-KW"/>
</dbReference>
<dbReference type="NCBIfam" id="TIGR03296">
    <property type="entry name" value="M6dom_TIGR03296"/>
    <property type="match status" value="1"/>
</dbReference>
<dbReference type="InterPro" id="IPR048665">
    <property type="entry name" value="InhA-like_VEG"/>
</dbReference>